<dbReference type="InterPro" id="IPR035595">
    <property type="entry name" value="UDP_glycos_trans_CS"/>
</dbReference>
<reference evidence="6" key="1">
    <citation type="journal article" date="2014" name="Science">
        <title>Ancient hybridizations among the ancestral genomes of bread wheat.</title>
        <authorList>
            <consortium name="International Wheat Genome Sequencing Consortium,"/>
            <person name="Marcussen T."/>
            <person name="Sandve S.R."/>
            <person name="Heier L."/>
            <person name="Spannagl M."/>
            <person name="Pfeifer M."/>
            <person name="Jakobsen K.S."/>
            <person name="Wulff B.B."/>
            <person name="Steuernagel B."/>
            <person name="Mayer K.F."/>
            <person name="Olsen O.A."/>
        </authorList>
    </citation>
    <scope>NUCLEOTIDE SEQUENCE [LARGE SCALE GENOMIC DNA]</scope>
    <source>
        <strain evidence="6">cv. AL8/78</strain>
    </source>
</reference>
<dbReference type="Proteomes" id="UP000015105">
    <property type="component" value="Chromosome 3D"/>
</dbReference>
<evidence type="ECO:0000256" key="2">
    <source>
        <dbReference type="ARBA" id="ARBA00022679"/>
    </source>
</evidence>
<dbReference type="FunFam" id="3.40.50.2000:FF:000135">
    <property type="entry name" value="Glycosyltransferase"/>
    <property type="match status" value="1"/>
</dbReference>
<reference evidence="6" key="2">
    <citation type="journal article" date="2017" name="Nat. Plants">
        <title>The Aegilops tauschii genome reveals multiple impacts of transposons.</title>
        <authorList>
            <person name="Zhao G."/>
            <person name="Zou C."/>
            <person name="Li K."/>
            <person name="Wang K."/>
            <person name="Li T."/>
            <person name="Gao L."/>
            <person name="Zhang X."/>
            <person name="Wang H."/>
            <person name="Yang Z."/>
            <person name="Liu X."/>
            <person name="Jiang W."/>
            <person name="Mao L."/>
            <person name="Kong X."/>
            <person name="Jiao Y."/>
            <person name="Jia J."/>
        </authorList>
    </citation>
    <scope>NUCLEOTIDE SEQUENCE [LARGE SCALE GENOMIC DNA]</scope>
    <source>
        <strain evidence="6">cv. AL8/78</strain>
    </source>
</reference>
<protein>
    <recommendedName>
        <fullName evidence="4">Glycosyltransferase</fullName>
        <ecNumber evidence="4">2.4.1.-</ecNumber>
    </recommendedName>
</protein>
<dbReference type="EC" id="2.4.1.-" evidence="4"/>
<evidence type="ECO:0000256" key="1">
    <source>
        <dbReference type="ARBA" id="ARBA00009995"/>
    </source>
</evidence>
<sequence length="568" mass="61171">LLIDTVTGTSLQPLIFANPHLLGLHLYRGQRQPRLTTLHLSAFVIFAVYNRPSPSITRRNPTQQRRTHIDDKTLLRSTLALALAAMPAMVAQEAERAGEAPHFLVVTFPAQGHINPARHLALRLLSASPGARVTFSTPVSAFRKMFTDVEDAEAVDHVDGAGVHYVPYSDGFDGGFDTSAHDISYYMSNLKAAGSRTLGGVLARLRDAGTPVTQVVYTVMLSWVAAVARAHGVPAAAYWIQPATVLAAYFHFFRGTDGLDQAVAAAASDPWADVRVRGLPPMRLRDLPSFFTIASDVDHPYAFVLTAFRELLDVLDREDTPTVLVNTFDAMEPDAVATLRQHGVDVVPIGPVLSFLDASAAPVNNNNDLFKPDGKGYLEWLDAQEAGSVVYISFGSLSTMSKRQIAEVARGMAEIGRPFLWVLRKDNRGEIDGDDSCSGIGSSAGMVVEWCDQGKVLSHPAVGCFVSHCGWNSTLESVACGVPVVGMPQWTDQGTNAWLVERKLGTGVRAAVSEKDGVLETDELPRCIGSATSDVVRAKAALWREKARAAAAVGGSSERNLRAFVAGN</sequence>
<dbReference type="STRING" id="200361.A0A453E8X7"/>
<dbReference type="Pfam" id="PF00201">
    <property type="entry name" value="UDPGT"/>
    <property type="match status" value="1"/>
</dbReference>
<dbReference type="GO" id="GO:0080043">
    <property type="term" value="F:quercetin 3-O-glucosyltransferase activity"/>
    <property type="evidence" value="ECO:0007669"/>
    <property type="project" value="TreeGrafter"/>
</dbReference>
<dbReference type="EnsemblPlants" id="AET3Gv20261000.3">
    <property type="protein sequence ID" value="AET3Gv20261000.3"/>
    <property type="gene ID" value="AET3Gv20261000"/>
</dbReference>
<evidence type="ECO:0000256" key="4">
    <source>
        <dbReference type="RuleBase" id="RU362057"/>
    </source>
</evidence>
<dbReference type="CDD" id="cd03784">
    <property type="entry name" value="GT1_Gtf-like"/>
    <property type="match status" value="1"/>
</dbReference>
<name>A0A453E8X7_AEGTS</name>
<evidence type="ECO:0000313" key="5">
    <source>
        <dbReference type="EnsemblPlants" id="AET3Gv20261000.3"/>
    </source>
</evidence>
<keyword evidence="2 3" id="KW-0808">Transferase</keyword>
<dbReference type="InterPro" id="IPR002213">
    <property type="entry name" value="UDP_glucos_trans"/>
</dbReference>
<dbReference type="PROSITE" id="PS00375">
    <property type="entry name" value="UDPGT"/>
    <property type="match status" value="1"/>
</dbReference>
<dbReference type="SUPFAM" id="SSF53756">
    <property type="entry name" value="UDP-Glycosyltransferase/glycogen phosphorylase"/>
    <property type="match status" value="1"/>
</dbReference>
<keyword evidence="6" id="KW-1185">Reference proteome</keyword>
<dbReference type="Gene3D" id="3.40.50.2000">
    <property type="entry name" value="Glycogen Phosphorylase B"/>
    <property type="match status" value="2"/>
</dbReference>
<dbReference type="PANTHER" id="PTHR11926:SF1534">
    <property type="entry name" value="GLYCOSYLTRANSFERASE"/>
    <property type="match status" value="1"/>
</dbReference>
<keyword evidence="3" id="KW-0328">Glycosyltransferase</keyword>
<organism evidence="5 6">
    <name type="scientific">Aegilops tauschii subsp. strangulata</name>
    <name type="common">Goatgrass</name>
    <dbReference type="NCBI Taxonomy" id="200361"/>
    <lineage>
        <taxon>Eukaryota</taxon>
        <taxon>Viridiplantae</taxon>
        <taxon>Streptophyta</taxon>
        <taxon>Embryophyta</taxon>
        <taxon>Tracheophyta</taxon>
        <taxon>Spermatophyta</taxon>
        <taxon>Magnoliopsida</taxon>
        <taxon>Liliopsida</taxon>
        <taxon>Poales</taxon>
        <taxon>Poaceae</taxon>
        <taxon>BOP clade</taxon>
        <taxon>Pooideae</taxon>
        <taxon>Triticodae</taxon>
        <taxon>Triticeae</taxon>
        <taxon>Triticinae</taxon>
        <taxon>Aegilops</taxon>
    </lineage>
</organism>
<reference evidence="5" key="4">
    <citation type="submission" date="2019-03" db="UniProtKB">
        <authorList>
            <consortium name="EnsemblPlants"/>
        </authorList>
    </citation>
    <scope>IDENTIFICATION</scope>
</reference>
<dbReference type="Gramene" id="AET3Gv20261000.3">
    <property type="protein sequence ID" value="AET3Gv20261000.3"/>
    <property type="gene ID" value="AET3Gv20261000"/>
</dbReference>
<evidence type="ECO:0000313" key="6">
    <source>
        <dbReference type="Proteomes" id="UP000015105"/>
    </source>
</evidence>
<evidence type="ECO:0000256" key="3">
    <source>
        <dbReference type="RuleBase" id="RU003718"/>
    </source>
</evidence>
<dbReference type="AlphaFoldDB" id="A0A453E8X7"/>
<reference evidence="5" key="5">
    <citation type="journal article" date="2021" name="G3 (Bethesda)">
        <title>Aegilops tauschii genome assembly Aet v5.0 features greater sequence contiguity and improved annotation.</title>
        <authorList>
            <person name="Wang L."/>
            <person name="Zhu T."/>
            <person name="Rodriguez J.C."/>
            <person name="Deal K.R."/>
            <person name="Dubcovsky J."/>
            <person name="McGuire P.E."/>
            <person name="Lux T."/>
            <person name="Spannagl M."/>
            <person name="Mayer K.F.X."/>
            <person name="Baldrich P."/>
            <person name="Meyers B.C."/>
            <person name="Huo N."/>
            <person name="Gu Y.Q."/>
            <person name="Zhou H."/>
            <person name="Devos K.M."/>
            <person name="Bennetzen J.L."/>
            <person name="Unver T."/>
            <person name="Budak H."/>
            <person name="Gulick P.J."/>
            <person name="Galiba G."/>
            <person name="Kalapos B."/>
            <person name="Nelson D.R."/>
            <person name="Li P."/>
            <person name="You F.M."/>
            <person name="Luo M.C."/>
            <person name="Dvorak J."/>
        </authorList>
    </citation>
    <scope>NUCLEOTIDE SEQUENCE [LARGE SCALE GENOMIC DNA]</scope>
    <source>
        <strain evidence="5">cv. AL8/78</strain>
    </source>
</reference>
<dbReference type="GO" id="GO:0080044">
    <property type="term" value="F:quercetin 7-O-glucosyltransferase activity"/>
    <property type="evidence" value="ECO:0007669"/>
    <property type="project" value="TreeGrafter"/>
</dbReference>
<dbReference type="FunFam" id="3.40.50.2000:FF:000019">
    <property type="entry name" value="Glycosyltransferase"/>
    <property type="match status" value="1"/>
</dbReference>
<comment type="similarity">
    <text evidence="1 3">Belongs to the UDP-glycosyltransferase family.</text>
</comment>
<reference evidence="5" key="3">
    <citation type="journal article" date="2017" name="Nature">
        <title>Genome sequence of the progenitor of the wheat D genome Aegilops tauschii.</title>
        <authorList>
            <person name="Luo M.C."/>
            <person name="Gu Y.Q."/>
            <person name="Puiu D."/>
            <person name="Wang H."/>
            <person name="Twardziok S.O."/>
            <person name="Deal K.R."/>
            <person name="Huo N."/>
            <person name="Zhu T."/>
            <person name="Wang L."/>
            <person name="Wang Y."/>
            <person name="McGuire P.E."/>
            <person name="Liu S."/>
            <person name="Long H."/>
            <person name="Ramasamy R.K."/>
            <person name="Rodriguez J.C."/>
            <person name="Van S.L."/>
            <person name="Yuan L."/>
            <person name="Wang Z."/>
            <person name="Xia Z."/>
            <person name="Xiao L."/>
            <person name="Anderson O.D."/>
            <person name="Ouyang S."/>
            <person name="Liang Y."/>
            <person name="Zimin A.V."/>
            <person name="Pertea G."/>
            <person name="Qi P."/>
            <person name="Bennetzen J.L."/>
            <person name="Dai X."/>
            <person name="Dawson M.W."/>
            <person name="Muller H.G."/>
            <person name="Kugler K."/>
            <person name="Rivarola-Duarte L."/>
            <person name="Spannagl M."/>
            <person name="Mayer K.F.X."/>
            <person name="Lu F.H."/>
            <person name="Bevan M.W."/>
            <person name="Leroy P."/>
            <person name="Li P."/>
            <person name="You F.M."/>
            <person name="Sun Q."/>
            <person name="Liu Z."/>
            <person name="Lyons E."/>
            <person name="Wicker T."/>
            <person name="Salzberg S.L."/>
            <person name="Devos K.M."/>
            <person name="Dvorak J."/>
        </authorList>
    </citation>
    <scope>NUCLEOTIDE SEQUENCE [LARGE SCALE GENOMIC DNA]</scope>
    <source>
        <strain evidence="5">cv. AL8/78</strain>
    </source>
</reference>
<proteinExistence type="inferred from homology"/>
<accession>A0A453E8X7</accession>
<dbReference type="PANTHER" id="PTHR11926">
    <property type="entry name" value="GLUCOSYL/GLUCURONOSYL TRANSFERASES"/>
    <property type="match status" value="1"/>
</dbReference>